<organism evidence="12 13">
    <name type="scientific">Niabella soli DSM 19437</name>
    <dbReference type="NCBI Taxonomy" id="929713"/>
    <lineage>
        <taxon>Bacteria</taxon>
        <taxon>Pseudomonadati</taxon>
        <taxon>Bacteroidota</taxon>
        <taxon>Chitinophagia</taxon>
        <taxon>Chitinophagales</taxon>
        <taxon>Chitinophagaceae</taxon>
        <taxon>Niabella</taxon>
    </lineage>
</organism>
<dbReference type="AlphaFoldDB" id="W0EYA2"/>
<dbReference type="FunFam" id="2.170.130.10:FF:000008">
    <property type="entry name" value="SusC/RagA family TonB-linked outer membrane protein"/>
    <property type="match status" value="1"/>
</dbReference>
<protein>
    <submittedName>
        <fullName evidence="12">Biopolymer transporter TonB</fullName>
    </submittedName>
</protein>
<reference evidence="12 13" key="1">
    <citation type="submission" date="2013-12" db="EMBL/GenBank/DDBJ databases">
        <authorList>
            <consortium name="DOE Joint Genome Institute"/>
            <person name="Eisen J."/>
            <person name="Huntemann M."/>
            <person name="Han J."/>
            <person name="Chen A."/>
            <person name="Kyrpides N."/>
            <person name="Mavromatis K."/>
            <person name="Markowitz V."/>
            <person name="Palaniappan K."/>
            <person name="Ivanova N."/>
            <person name="Schaumberg A."/>
            <person name="Pati A."/>
            <person name="Liolios K."/>
            <person name="Nordberg H.P."/>
            <person name="Cantor M.N."/>
            <person name="Hua S.X."/>
            <person name="Woyke T."/>
        </authorList>
    </citation>
    <scope>NUCLEOTIDE SEQUENCE [LARGE SCALE GENOMIC DNA]</scope>
    <source>
        <strain evidence="13">DSM 19437</strain>
    </source>
</reference>
<keyword evidence="3 8" id="KW-1134">Transmembrane beta strand</keyword>
<evidence type="ECO:0000256" key="3">
    <source>
        <dbReference type="ARBA" id="ARBA00022452"/>
    </source>
</evidence>
<keyword evidence="6 8" id="KW-0472">Membrane</keyword>
<evidence type="ECO:0000256" key="2">
    <source>
        <dbReference type="ARBA" id="ARBA00022448"/>
    </source>
</evidence>
<evidence type="ECO:0000256" key="8">
    <source>
        <dbReference type="PROSITE-ProRule" id="PRU01360"/>
    </source>
</evidence>
<dbReference type="Gene3D" id="2.60.40.1120">
    <property type="entry name" value="Carboxypeptidase-like, regulatory domain"/>
    <property type="match status" value="1"/>
</dbReference>
<dbReference type="NCBIfam" id="TIGR04057">
    <property type="entry name" value="SusC_RagA_signa"/>
    <property type="match status" value="1"/>
</dbReference>
<evidence type="ECO:0000313" key="12">
    <source>
        <dbReference type="EMBL" id="AHF14553.1"/>
    </source>
</evidence>
<dbReference type="InterPro" id="IPR000531">
    <property type="entry name" value="Beta-barrel_TonB"/>
</dbReference>
<dbReference type="InterPro" id="IPR023996">
    <property type="entry name" value="TonB-dep_OMP_SusC/RagA"/>
</dbReference>
<feature type="domain" description="TonB-dependent receptor-like beta-barrel" evidence="10">
    <location>
        <begin position="350"/>
        <end position="791"/>
    </location>
</feature>
<dbReference type="KEGG" id="nso:NIASO_03850"/>
<comment type="subcellular location">
    <subcellularLocation>
        <location evidence="1 8">Cell outer membrane</location>
        <topology evidence="1 8">Multi-pass membrane protein</topology>
    </subcellularLocation>
</comment>
<dbReference type="InterPro" id="IPR012910">
    <property type="entry name" value="Plug_dom"/>
</dbReference>
<evidence type="ECO:0000259" key="10">
    <source>
        <dbReference type="Pfam" id="PF00593"/>
    </source>
</evidence>
<dbReference type="EMBL" id="CP007035">
    <property type="protein sequence ID" value="AHF14553.1"/>
    <property type="molecule type" value="Genomic_DNA"/>
</dbReference>
<dbReference type="Pfam" id="PF00593">
    <property type="entry name" value="TonB_dep_Rec_b-barrel"/>
    <property type="match status" value="1"/>
</dbReference>
<dbReference type="eggNOG" id="COG1629">
    <property type="taxonomic scope" value="Bacteria"/>
</dbReference>
<dbReference type="InterPro" id="IPR037066">
    <property type="entry name" value="Plug_dom_sf"/>
</dbReference>
<dbReference type="SUPFAM" id="SSF56935">
    <property type="entry name" value="Porins"/>
    <property type="match status" value="1"/>
</dbReference>
<sequence>MHGMVTDSAGAPLNGATITVKGTARSTKTNISGQFSIEAATGDILQVSFVGYVAKEQPVTGDMITIRLSRAQSELDQIVVIGYGSVKKKDLTGAVSVVKTEDLQNIPVPRVDQMLAGRIAGAEFVSTDGQPGSGTSVRIRGSRSITASNEPLYIVDGVMDGINNLNDLNPSDIASISVLKDASSTAIYGSRGANGVIIITTKSGIDRGGKADLNLRVSHGFAEMASYLDLMNATEFAQLLNDRFYFQSTANQSLPLSAYPYPDPLSLGKGTDWQRTVTHHAPFSNYALSASGGNKNSQYYFSGNYDDIGGVIINSGMKRYQARLNMDQTISKYVKAGLRLSYSATRRDQPMTYTGAYANWSSTYIMIAPIVPAYGADGNLNNWNSQQYSGGIYDSPLAQVLLRKNTTNDGSLSSMFYMEVRPIKDVLLRSTISYSNYLMNGDAEIPSTMPTRAANGSGALIAKSESRNTGLLNENTIGYKHNFGSDHHFDALYGFTIQKQKFNSMNVGGSGYFIDETALNDIGSIPDKNNLTVGSSVQIQTRMSHLARVNYNYAEKYYLTATMRKDGASNFASGNKWGYFPSAGFRWNVLKEGFMKNSNIDEFGIRLSAGMAGNDAIARYQSLNRLSSTTSGYLFGGAQPVAYYPTSISNDGLKWEKTTTYNAGADLSFFHKRLNITLDAYQSKTSDLLLTVQLPTQTGFSTRLMNFGKTSNKGVELTVSYDNIRSRNFNWSTSFTIAHNSQQVDDVGLLGRVVTNTYTYGAQYMINGYEKGMPLNAIYGFQYAGVWKNQAEIDQNKIDKKYVSASTGFYTPGRQRYIDQNHDGVLNTDDEVYLGNSDPIVYGGLQNTFRYKKAFLSVYFNYSWGGDLYNPVEMFMGTGTYLNNQFRYMVNAWNPVRNPDSDIPRADSKDDIPNDRFVHNASFLRLKAVSLGYTFDLSRITAQKLKSIALSVNGSNLFLLKYYNGFDPEVSTQSGGSTLRRIDNGAYPPNRTITFTAEIKF</sequence>
<comment type="similarity">
    <text evidence="8 9">Belongs to the TonB-dependent receptor family.</text>
</comment>
<dbReference type="Pfam" id="PF07715">
    <property type="entry name" value="Plug"/>
    <property type="match status" value="1"/>
</dbReference>
<keyword evidence="7 8" id="KW-0998">Cell outer membrane</keyword>
<evidence type="ECO:0000256" key="6">
    <source>
        <dbReference type="ARBA" id="ARBA00023136"/>
    </source>
</evidence>
<dbReference type="SUPFAM" id="SSF49464">
    <property type="entry name" value="Carboxypeptidase regulatory domain-like"/>
    <property type="match status" value="1"/>
</dbReference>
<dbReference type="InterPro" id="IPR023997">
    <property type="entry name" value="TonB-dep_OMP_SusC/RagA_CS"/>
</dbReference>
<dbReference type="InterPro" id="IPR008969">
    <property type="entry name" value="CarboxyPept-like_regulatory"/>
</dbReference>
<dbReference type="HOGENOM" id="CLU_004317_1_1_10"/>
<keyword evidence="5 9" id="KW-0798">TonB box</keyword>
<dbReference type="InterPro" id="IPR036942">
    <property type="entry name" value="Beta-barrel_TonB_sf"/>
</dbReference>
<dbReference type="Gene3D" id="2.170.130.10">
    <property type="entry name" value="TonB-dependent receptor, plug domain"/>
    <property type="match status" value="1"/>
</dbReference>
<evidence type="ECO:0000256" key="1">
    <source>
        <dbReference type="ARBA" id="ARBA00004571"/>
    </source>
</evidence>
<proteinExistence type="inferred from homology"/>
<evidence type="ECO:0000256" key="9">
    <source>
        <dbReference type="RuleBase" id="RU003357"/>
    </source>
</evidence>
<dbReference type="GO" id="GO:0009279">
    <property type="term" value="C:cell outer membrane"/>
    <property type="evidence" value="ECO:0007669"/>
    <property type="project" value="UniProtKB-SubCell"/>
</dbReference>
<evidence type="ECO:0000256" key="4">
    <source>
        <dbReference type="ARBA" id="ARBA00022692"/>
    </source>
</evidence>
<keyword evidence="2 8" id="KW-0813">Transport</keyword>
<dbReference type="Gene3D" id="2.40.170.20">
    <property type="entry name" value="TonB-dependent receptor, beta-barrel domain"/>
    <property type="match status" value="1"/>
</dbReference>
<keyword evidence="4 8" id="KW-0812">Transmembrane</keyword>
<evidence type="ECO:0000259" key="11">
    <source>
        <dbReference type="Pfam" id="PF07715"/>
    </source>
</evidence>
<gene>
    <name evidence="12" type="ORF">NIASO_03850</name>
</gene>
<keyword evidence="13" id="KW-1185">Reference proteome</keyword>
<dbReference type="InterPro" id="IPR039426">
    <property type="entry name" value="TonB-dep_rcpt-like"/>
</dbReference>
<feature type="domain" description="TonB-dependent receptor plug" evidence="11">
    <location>
        <begin position="87"/>
        <end position="196"/>
    </location>
</feature>
<accession>W0EYA2</accession>
<dbReference type="Pfam" id="PF13715">
    <property type="entry name" value="CarbopepD_reg_2"/>
    <property type="match status" value="1"/>
</dbReference>
<evidence type="ECO:0000313" key="13">
    <source>
        <dbReference type="Proteomes" id="UP000003586"/>
    </source>
</evidence>
<dbReference type="STRING" id="929713.NIASO_03850"/>
<name>W0EYA2_9BACT</name>
<dbReference type="Proteomes" id="UP000003586">
    <property type="component" value="Chromosome"/>
</dbReference>
<dbReference type="NCBIfam" id="TIGR04056">
    <property type="entry name" value="OMP_RagA_SusC"/>
    <property type="match status" value="1"/>
</dbReference>
<evidence type="ECO:0000256" key="7">
    <source>
        <dbReference type="ARBA" id="ARBA00023237"/>
    </source>
</evidence>
<evidence type="ECO:0000256" key="5">
    <source>
        <dbReference type="ARBA" id="ARBA00023077"/>
    </source>
</evidence>
<dbReference type="PROSITE" id="PS52016">
    <property type="entry name" value="TONB_DEPENDENT_REC_3"/>
    <property type="match status" value="1"/>
</dbReference>